<dbReference type="InterPro" id="IPR006474">
    <property type="entry name" value="Helicase_Cas3_CRISPR-ass_core"/>
</dbReference>
<evidence type="ECO:0000259" key="11">
    <source>
        <dbReference type="PROSITE" id="PS51192"/>
    </source>
</evidence>
<dbReference type="Gene3D" id="3.40.50.300">
    <property type="entry name" value="P-loop containing nucleotide triphosphate hydrolases"/>
    <property type="match status" value="2"/>
</dbReference>
<evidence type="ECO:0000313" key="14">
    <source>
        <dbReference type="EMBL" id="MFB2891993.1"/>
    </source>
</evidence>
<dbReference type="InterPro" id="IPR027417">
    <property type="entry name" value="P-loop_NTPase"/>
</dbReference>
<keyword evidence="7" id="KW-0347">Helicase</keyword>
<evidence type="ECO:0000313" key="15">
    <source>
        <dbReference type="Proteomes" id="UP001576784"/>
    </source>
</evidence>
<evidence type="ECO:0000256" key="3">
    <source>
        <dbReference type="ARBA" id="ARBA00022722"/>
    </source>
</evidence>
<evidence type="ECO:0000259" key="13">
    <source>
        <dbReference type="PROSITE" id="PS51643"/>
    </source>
</evidence>
<dbReference type="EMBL" id="JBHFNR010000019">
    <property type="protein sequence ID" value="MFB2891993.1"/>
    <property type="molecule type" value="Genomic_DNA"/>
</dbReference>
<dbReference type="InterPro" id="IPR006483">
    <property type="entry name" value="CRISPR-assoc_Cas3_HD"/>
</dbReference>
<dbReference type="Pfam" id="PF22590">
    <property type="entry name" value="Cas3-like_C_2"/>
    <property type="match status" value="1"/>
</dbReference>
<name>A0ABV4XL43_9CYAN</name>
<dbReference type="InterPro" id="IPR038257">
    <property type="entry name" value="CRISPR-assoc_Cas3_HD_sf"/>
</dbReference>
<keyword evidence="3" id="KW-0540">Nuclease</keyword>
<comment type="caution">
    <text evidence="14">The sequence shown here is derived from an EMBL/GenBank/DDBJ whole genome shotgun (WGS) entry which is preliminary data.</text>
</comment>
<feature type="domain" description="HD Cas3-type" evidence="13">
    <location>
        <begin position="38"/>
        <end position="242"/>
    </location>
</feature>
<dbReference type="RefSeq" id="WP_413261670.1">
    <property type="nucleotide sequence ID" value="NZ_JBHFNR010000019.1"/>
</dbReference>
<comment type="similarity">
    <text evidence="10">Belongs to the DEAD box helicase family.</text>
</comment>
<dbReference type="Proteomes" id="UP001576784">
    <property type="component" value="Unassembled WGS sequence"/>
</dbReference>
<feature type="domain" description="Helicase ATP-binding" evidence="11">
    <location>
        <begin position="292"/>
        <end position="484"/>
    </location>
</feature>
<keyword evidence="15" id="KW-1185">Reference proteome</keyword>
<feature type="domain" description="Helicase C-terminal" evidence="12">
    <location>
        <begin position="513"/>
        <end position="694"/>
    </location>
</feature>
<dbReference type="PROSITE" id="PS51192">
    <property type="entry name" value="HELICASE_ATP_BIND_1"/>
    <property type="match status" value="1"/>
</dbReference>
<evidence type="ECO:0000256" key="5">
    <source>
        <dbReference type="ARBA" id="ARBA00022741"/>
    </source>
</evidence>
<keyword evidence="4" id="KW-0479">Metal-binding</keyword>
<dbReference type="SMART" id="SM00487">
    <property type="entry name" value="DEXDc"/>
    <property type="match status" value="1"/>
</dbReference>
<dbReference type="InterPro" id="IPR014001">
    <property type="entry name" value="Helicase_ATP-bd"/>
</dbReference>
<comment type="similarity">
    <text evidence="1">In the N-terminal section; belongs to the CRISPR-associated nuclease Cas3-HD family.</text>
</comment>
<comment type="similarity">
    <text evidence="2">In the central section; belongs to the CRISPR-associated helicase Cas3 family.</text>
</comment>
<evidence type="ECO:0000256" key="10">
    <source>
        <dbReference type="ARBA" id="ARBA00038437"/>
    </source>
</evidence>
<keyword evidence="5" id="KW-0547">Nucleotide-binding</keyword>
<dbReference type="NCBIfam" id="TIGR01587">
    <property type="entry name" value="cas3_core"/>
    <property type="match status" value="1"/>
</dbReference>
<protein>
    <submittedName>
        <fullName evidence="14">CRISPR-associated helicase Cas3</fullName>
    </submittedName>
</protein>
<dbReference type="InterPro" id="IPR050079">
    <property type="entry name" value="DEAD_box_RNA_helicase"/>
</dbReference>
<dbReference type="Gene3D" id="1.10.3210.30">
    <property type="match status" value="1"/>
</dbReference>
<evidence type="ECO:0000256" key="1">
    <source>
        <dbReference type="ARBA" id="ARBA00006847"/>
    </source>
</evidence>
<evidence type="ECO:0000256" key="6">
    <source>
        <dbReference type="ARBA" id="ARBA00022801"/>
    </source>
</evidence>
<evidence type="ECO:0000256" key="4">
    <source>
        <dbReference type="ARBA" id="ARBA00022723"/>
    </source>
</evidence>
<dbReference type="PROSITE" id="PS51194">
    <property type="entry name" value="HELICASE_CTER"/>
    <property type="match status" value="1"/>
</dbReference>
<evidence type="ECO:0000256" key="9">
    <source>
        <dbReference type="ARBA" id="ARBA00023118"/>
    </source>
</evidence>
<gene>
    <name evidence="14" type="primary">cas3</name>
    <name evidence="14" type="ORF">ACE1CI_03500</name>
</gene>
<organism evidence="14 15">
    <name type="scientific">Floridaenema flaviceps BLCC-F50</name>
    <dbReference type="NCBI Taxonomy" id="3153642"/>
    <lineage>
        <taxon>Bacteria</taxon>
        <taxon>Bacillati</taxon>
        <taxon>Cyanobacteriota</taxon>
        <taxon>Cyanophyceae</taxon>
        <taxon>Oscillatoriophycideae</taxon>
        <taxon>Aerosakkonematales</taxon>
        <taxon>Aerosakkonemataceae</taxon>
        <taxon>Floridanema</taxon>
        <taxon>Floridanema flaviceps</taxon>
    </lineage>
</organism>
<keyword evidence="6" id="KW-0378">Hydrolase</keyword>
<reference evidence="14 15" key="1">
    <citation type="submission" date="2024-09" db="EMBL/GenBank/DDBJ databases">
        <title>Floridaenema gen nov. (Aerosakkonemataceae, Aerosakkonematales ord. nov., Cyanobacteria) from benthic tropical and subtropical fresh waters, with the description of four new species.</title>
        <authorList>
            <person name="Moretto J.A."/>
            <person name="Berthold D.E."/>
            <person name="Lefler F.W."/>
            <person name="Huang I.-S."/>
            <person name="Laughinghouse H. IV."/>
        </authorList>
    </citation>
    <scope>NUCLEOTIDE SEQUENCE [LARGE SCALE GENOMIC DNA]</scope>
    <source>
        <strain evidence="14 15">BLCC-F50</strain>
    </source>
</reference>
<proteinExistence type="inferred from homology"/>
<dbReference type="Pfam" id="PF18019">
    <property type="entry name" value="Cas3_HD"/>
    <property type="match status" value="1"/>
</dbReference>
<evidence type="ECO:0000256" key="7">
    <source>
        <dbReference type="ARBA" id="ARBA00022806"/>
    </source>
</evidence>
<dbReference type="PROSITE" id="PS51643">
    <property type="entry name" value="HD_CAS3"/>
    <property type="match status" value="1"/>
</dbReference>
<sequence length="807" mass="92603">MNRNVLLAKSITEEYSEADLWAMRLPGHLEQGILAANELEAIAPVICDVLKLDCTPSELITAVKLAIWLHDWGKVNIDFLSLVEKKSKKSLLKMLRIYEPLPCIEKQAIRHELLSCILVRSPKVLQWLEPYAKFLPLALLAVLGHHLKVRNSDYFNLEIGITLKVFTQAKDFEEVLKLGVKHLGLSETLPKLPQEYKEEQLKQGICQFKEWANQVDLKCQNDFDKLRKIATVKALTMACDLAASALLEKHRGKLNYTQWIREALSETMTVEICQEVIESKLGDRQLLDFQKNAAKSNARVVIVVAGCGAGKSLIAYARLNELAINGLKAKLFFCYPTTSTTTQGFIDYAANKVENALLEHSRKWVDEQLRGFSEIYDDDKEGEEERFQTRAEALRIWHSKLIYCTAHTVLGLLQNYRKGLYGFPAIVQGFFVFDEIHAYPPELFGTLLEFLRIFRNSHIVLMTASLPPSRKEAIEAALAKNDGEKPEIIFGPPEIEKLNRYRLHAVSSEGEELWEKAIAELQQGGKVLWVTNEVYDCQRLYTEAKQRFASAGLKITPICFHSRFRYQDSIHQQNELVEAFRNDEPAFAVTTQIAEMSLDISCTLLISAIAPLWALIQRLGRLNRWVDVIKDEYKLKTGRVCHALIYQRERDRLTPYDRRREDILGIELSKQLLQEYAGQEINQLLLAESMEKMQIIPSESVAVTWLQTWLTQQGELMPPGYTIQVILESDVPKIFKTVKEQSNVKLSQQAQKWAVSVRSPKNIEKWQREKAFKFYRVALTEDIHYHSEIGAYETRHQDLVDIYGHQP</sequence>
<keyword evidence="8" id="KW-0067">ATP-binding</keyword>
<evidence type="ECO:0000259" key="12">
    <source>
        <dbReference type="PROSITE" id="PS51194"/>
    </source>
</evidence>
<dbReference type="SUPFAM" id="SSF52540">
    <property type="entry name" value="P-loop containing nucleoside triphosphate hydrolases"/>
    <property type="match status" value="1"/>
</dbReference>
<evidence type="ECO:0000256" key="8">
    <source>
        <dbReference type="ARBA" id="ARBA00022840"/>
    </source>
</evidence>
<keyword evidence="9" id="KW-0051">Antiviral defense</keyword>
<dbReference type="PANTHER" id="PTHR47959:SF16">
    <property type="entry name" value="CRISPR-ASSOCIATED NUCLEASE_HELICASE CAS3-RELATED"/>
    <property type="match status" value="1"/>
</dbReference>
<accession>A0ABV4XL43</accession>
<dbReference type="InterPro" id="IPR001650">
    <property type="entry name" value="Helicase_C-like"/>
</dbReference>
<dbReference type="PANTHER" id="PTHR47959">
    <property type="entry name" value="ATP-DEPENDENT RNA HELICASE RHLE-RELATED"/>
    <property type="match status" value="1"/>
</dbReference>
<dbReference type="InterPro" id="IPR054712">
    <property type="entry name" value="Cas3-like_dom"/>
</dbReference>
<evidence type="ECO:0000256" key="2">
    <source>
        <dbReference type="ARBA" id="ARBA00009046"/>
    </source>
</evidence>